<dbReference type="SUPFAM" id="SSF100879">
    <property type="entry name" value="Lesion bypass DNA polymerase (Y-family), little finger domain"/>
    <property type="match status" value="1"/>
</dbReference>
<dbReference type="PANTHER" id="PTHR11076">
    <property type="entry name" value="DNA REPAIR POLYMERASE UMUC / TRANSFERASE FAMILY MEMBER"/>
    <property type="match status" value="1"/>
</dbReference>
<dbReference type="Proteomes" id="UP001148313">
    <property type="component" value="Unassembled WGS sequence"/>
</dbReference>
<feature type="binding site" evidence="7">
    <location>
        <position position="50"/>
    </location>
    <ligand>
        <name>Mg(2+)</name>
        <dbReference type="ChEBI" id="CHEBI:18420"/>
    </ligand>
</feature>
<keyword evidence="7" id="KW-0227">DNA damage</keyword>
<evidence type="ECO:0000256" key="1">
    <source>
        <dbReference type="ARBA" id="ARBA00010945"/>
    </source>
</evidence>
<dbReference type="CDD" id="cd03586">
    <property type="entry name" value="PolY_Pol_IV_kappa"/>
    <property type="match status" value="1"/>
</dbReference>
<dbReference type="PROSITE" id="PS50173">
    <property type="entry name" value="UMUC"/>
    <property type="match status" value="1"/>
</dbReference>
<evidence type="ECO:0000256" key="3">
    <source>
        <dbReference type="ARBA" id="ARBA00022457"/>
    </source>
</evidence>
<dbReference type="InterPro" id="IPR050116">
    <property type="entry name" value="DNA_polymerase-Y"/>
</dbReference>
<feature type="domain" description="UmuC" evidence="9">
    <location>
        <begin position="46"/>
        <end position="226"/>
    </location>
</feature>
<gene>
    <name evidence="7" type="primary">dinB</name>
    <name evidence="10" type="ORF">OOZ53_15595</name>
</gene>
<dbReference type="NCBIfam" id="NF002751">
    <property type="entry name" value="PRK02794.1"/>
    <property type="match status" value="1"/>
</dbReference>
<reference evidence="10" key="1">
    <citation type="submission" date="2022-11" db="EMBL/GenBank/DDBJ databases">
        <title>Hoeflea poritis sp. nov., isolated from scleractinian coral Porites lutea.</title>
        <authorList>
            <person name="Zhang G."/>
            <person name="Wei Q."/>
            <person name="Cai L."/>
        </authorList>
    </citation>
    <scope>NUCLEOTIDE SEQUENCE</scope>
    <source>
        <strain evidence="10">E7-10</strain>
    </source>
</reference>
<feature type="site" description="Substrate discrimination" evidence="7">
    <location>
        <position position="55"/>
    </location>
</feature>
<dbReference type="InterPro" id="IPR017961">
    <property type="entry name" value="DNA_pol_Y-fam_little_finger"/>
</dbReference>
<dbReference type="EC" id="2.7.7.7" evidence="7"/>
<accession>A0ABT4VPZ7</accession>
<evidence type="ECO:0000256" key="4">
    <source>
        <dbReference type="ARBA" id="ARBA00022932"/>
    </source>
</evidence>
<feature type="binding site" evidence="7">
    <location>
        <position position="143"/>
    </location>
    <ligand>
        <name>Mg(2+)</name>
        <dbReference type="ChEBI" id="CHEBI:18420"/>
    </ligand>
</feature>
<comment type="function">
    <text evidence="5 7">Poorly processive, error-prone DNA polymerase involved in untargeted mutagenesis. Copies undamaged DNA at stalled replication forks, which arise in vivo from mismatched or misaligned primer ends. These misaligned primers can be extended by PolIV. Exhibits no 3'-5' exonuclease (proofreading) activity. May be involved in translesional synthesis, in conjunction with the beta clamp from PolIII.</text>
</comment>
<dbReference type="InterPro" id="IPR022880">
    <property type="entry name" value="DNApol_IV"/>
</dbReference>
<keyword evidence="7" id="KW-0460">Magnesium</keyword>
<dbReference type="HAMAP" id="MF_01113">
    <property type="entry name" value="DNApol_IV"/>
    <property type="match status" value="1"/>
</dbReference>
<dbReference type="InterPro" id="IPR036775">
    <property type="entry name" value="DNA_pol_Y-fam_lit_finger_sf"/>
</dbReference>
<keyword evidence="7" id="KW-0238">DNA-binding</keyword>
<evidence type="ECO:0000256" key="6">
    <source>
        <dbReference type="ARBA" id="ARBA00049244"/>
    </source>
</evidence>
<dbReference type="RefSeq" id="WP_271090575.1">
    <property type="nucleotide sequence ID" value="NZ_JAPJZH010000009.1"/>
</dbReference>
<dbReference type="Gene3D" id="3.40.1170.60">
    <property type="match status" value="1"/>
</dbReference>
<keyword evidence="7" id="KW-0479">Metal-binding</keyword>
<keyword evidence="7" id="KW-0234">DNA repair</keyword>
<evidence type="ECO:0000313" key="11">
    <source>
        <dbReference type="Proteomes" id="UP001148313"/>
    </source>
</evidence>
<keyword evidence="7 10" id="KW-0548">Nucleotidyltransferase</keyword>
<dbReference type="Gene3D" id="1.10.150.20">
    <property type="entry name" value="5' to 3' exonuclease, C-terminal subdomain"/>
    <property type="match status" value="1"/>
</dbReference>
<comment type="caution">
    <text evidence="10">The sequence shown here is derived from an EMBL/GenBank/DDBJ whole genome shotgun (WGS) entry which is preliminary data.</text>
</comment>
<evidence type="ECO:0000313" key="10">
    <source>
        <dbReference type="EMBL" id="MDA4846785.1"/>
    </source>
</evidence>
<dbReference type="Pfam" id="PF11799">
    <property type="entry name" value="IMS_C"/>
    <property type="match status" value="1"/>
</dbReference>
<feature type="region of interest" description="Disordered" evidence="8">
    <location>
        <begin position="420"/>
        <end position="448"/>
    </location>
</feature>
<feature type="active site" evidence="7">
    <location>
        <position position="144"/>
    </location>
</feature>
<dbReference type="Pfam" id="PF00817">
    <property type="entry name" value="IMS"/>
    <property type="match status" value="1"/>
</dbReference>
<dbReference type="SUPFAM" id="SSF56672">
    <property type="entry name" value="DNA/RNA polymerases"/>
    <property type="match status" value="1"/>
</dbReference>
<name>A0ABT4VPZ7_9HYPH</name>
<dbReference type="GO" id="GO:0003887">
    <property type="term" value="F:DNA-directed DNA polymerase activity"/>
    <property type="evidence" value="ECO:0007669"/>
    <property type="project" value="UniProtKB-EC"/>
</dbReference>
<dbReference type="PANTHER" id="PTHR11076:SF33">
    <property type="entry name" value="DNA POLYMERASE KAPPA"/>
    <property type="match status" value="1"/>
</dbReference>
<keyword evidence="7" id="KW-0963">Cytoplasm</keyword>
<keyword evidence="4 7" id="KW-0239">DNA-directed DNA polymerase</keyword>
<dbReference type="InterPro" id="IPR001126">
    <property type="entry name" value="UmuC"/>
</dbReference>
<dbReference type="EMBL" id="JAPJZH010000009">
    <property type="protein sequence ID" value="MDA4846785.1"/>
    <property type="molecule type" value="Genomic_DNA"/>
</dbReference>
<evidence type="ECO:0000256" key="7">
    <source>
        <dbReference type="HAMAP-Rule" id="MF_01113"/>
    </source>
</evidence>
<keyword evidence="7" id="KW-0235">DNA replication</keyword>
<dbReference type="NCBIfam" id="NF002677">
    <property type="entry name" value="PRK02406.1"/>
    <property type="match status" value="1"/>
</dbReference>
<dbReference type="InterPro" id="IPR043128">
    <property type="entry name" value="Rev_trsase/Diguanyl_cyclase"/>
</dbReference>
<sequence>MSAIDRDPDIGFCRDCLTYQEERLHRCAHCGSPRILRHDELYALTVAHIDCDAFYATVEKRDNPELADKPVIIGGGRRGVVSTACYLARIHGVRSAMPMFKALKACPQAVVIKPDMEKYSRVGKQVRRMMEELTPLVQPISIDEAFLELAGTQVLHRNPPARTLAAFARRIEDEIGITVSVGLSYCKFLAKVASDLEKPRGFSVIGEAEAIDFLKDMPVTTIWGVGKAFAATLERDGITRIGQLQEMEEGDLMRRYGAIGQRLYRLSRGEDARQVHTRDSAKSVSAETTFNNDHADRETLVAVLRSLSEKVSRRLKKSDIAGQTVVLKLKSADFKIRTRNRRLDDPTCLADRIFHTGLSLLEKELDGTKYRLLGIGVSDLSSADLADPPDLVDTKATQRAVAERAIDKVRDKFGRDAVETGYTFGRQRSARPQRDRDATGPKSGQTGD</sequence>
<organism evidence="10 11">
    <name type="scientific">Hoeflea poritis</name>
    <dbReference type="NCBI Taxonomy" id="2993659"/>
    <lineage>
        <taxon>Bacteria</taxon>
        <taxon>Pseudomonadati</taxon>
        <taxon>Pseudomonadota</taxon>
        <taxon>Alphaproteobacteria</taxon>
        <taxon>Hyphomicrobiales</taxon>
        <taxon>Rhizobiaceae</taxon>
        <taxon>Hoeflea</taxon>
    </lineage>
</organism>
<dbReference type="Gene3D" id="3.30.70.270">
    <property type="match status" value="1"/>
</dbReference>
<dbReference type="InterPro" id="IPR043502">
    <property type="entry name" value="DNA/RNA_pol_sf"/>
</dbReference>
<dbReference type="Gene3D" id="3.30.1490.100">
    <property type="entry name" value="DNA polymerase, Y-family, little finger domain"/>
    <property type="match status" value="1"/>
</dbReference>
<keyword evidence="11" id="KW-1185">Reference proteome</keyword>
<evidence type="ECO:0000256" key="5">
    <source>
        <dbReference type="ARBA" id="ARBA00025589"/>
    </source>
</evidence>
<keyword evidence="7 10" id="KW-0808">Transferase</keyword>
<keyword evidence="3 7" id="KW-0515">Mutator protein</keyword>
<proteinExistence type="inferred from homology"/>
<comment type="catalytic activity">
    <reaction evidence="6 7">
        <text>DNA(n) + a 2'-deoxyribonucleoside 5'-triphosphate = DNA(n+1) + diphosphate</text>
        <dbReference type="Rhea" id="RHEA:22508"/>
        <dbReference type="Rhea" id="RHEA-COMP:17339"/>
        <dbReference type="Rhea" id="RHEA-COMP:17340"/>
        <dbReference type="ChEBI" id="CHEBI:33019"/>
        <dbReference type="ChEBI" id="CHEBI:61560"/>
        <dbReference type="ChEBI" id="CHEBI:173112"/>
        <dbReference type="EC" id="2.7.7.7"/>
    </reaction>
</comment>
<protein>
    <recommendedName>
        <fullName evidence="7">DNA polymerase IV</fullName>
        <shortName evidence="7">Pol IV</shortName>
        <ecNumber evidence="7">2.7.7.7</ecNumber>
    </recommendedName>
</protein>
<comment type="subcellular location">
    <subcellularLocation>
        <location evidence="7">Cytoplasm</location>
    </subcellularLocation>
</comment>
<evidence type="ECO:0000256" key="2">
    <source>
        <dbReference type="ARBA" id="ARBA00011245"/>
    </source>
</evidence>
<comment type="subunit">
    <text evidence="2 7">Monomer.</text>
</comment>
<comment type="similarity">
    <text evidence="1 7">Belongs to the DNA polymerase type-Y family.</text>
</comment>
<evidence type="ECO:0000259" key="9">
    <source>
        <dbReference type="PROSITE" id="PS50173"/>
    </source>
</evidence>
<evidence type="ECO:0000256" key="8">
    <source>
        <dbReference type="SAM" id="MobiDB-lite"/>
    </source>
</evidence>
<comment type="cofactor">
    <cofactor evidence="7">
        <name>Mg(2+)</name>
        <dbReference type="ChEBI" id="CHEBI:18420"/>
    </cofactor>
    <text evidence="7">Binds 2 magnesium ions per subunit.</text>
</comment>